<evidence type="ECO:0000313" key="3">
    <source>
        <dbReference type="Proteomes" id="UP000053424"/>
    </source>
</evidence>
<feature type="region of interest" description="Disordered" evidence="1">
    <location>
        <begin position="1"/>
        <end position="40"/>
    </location>
</feature>
<protein>
    <submittedName>
        <fullName evidence="2">Uncharacterized protein</fullName>
    </submittedName>
</protein>
<name>A0A0C3CUK0_HEBCY</name>
<feature type="region of interest" description="Disordered" evidence="1">
    <location>
        <begin position="164"/>
        <end position="209"/>
    </location>
</feature>
<dbReference type="Proteomes" id="UP000053424">
    <property type="component" value="Unassembled WGS sequence"/>
</dbReference>
<feature type="compositionally biased region" description="Basic residues" evidence="1">
    <location>
        <begin position="96"/>
        <end position="117"/>
    </location>
</feature>
<dbReference type="AlphaFoldDB" id="A0A0C3CUK0"/>
<gene>
    <name evidence="2" type="ORF">M413DRAFT_439470</name>
</gene>
<accession>A0A0C3CUK0</accession>
<feature type="region of interest" description="Disordered" evidence="1">
    <location>
        <begin position="312"/>
        <end position="346"/>
    </location>
</feature>
<proteinExistence type="predicted"/>
<feature type="compositionally biased region" description="Polar residues" evidence="1">
    <location>
        <begin position="178"/>
        <end position="195"/>
    </location>
</feature>
<organism evidence="2 3">
    <name type="scientific">Hebeloma cylindrosporum</name>
    <dbReference type="NCBI Taxonomy" id="76867"/>
    <lineage>
        <taxon>Eukaryota</taxon>
        <taxon>Fungi</taxon>
        <taxon>Dikarya</taxon>
        <taxon>Basidiomycota</taxon>
        <taxon>Agaricomycotina</taxon>
        <taxon>Agaricomycetes</taxon>
        <taxon>Agaricomycetidae</taxon>
        <taxon>Agaricales</taxon>
        <taxon>Agaricineae</taxon>
        <taxon>Hymenogastraceae</taxon>
        <taxon>Hebeloma</taxon>
    </lineage>
</organism>
<feature type="compositionally biased region" description="Polar residues" evidence="1">
    <location>
        <begin position="18"/>
        <end position="35"/>
    </location>
</feature>
<dbReference type="HOGENOM" id="CLU_040700_0_0_1"/>
<dbReference type="STRING" id="686832.A0A0C3CUK0"/>
<keyword evidence="3" id="KW-1185">Reference proteome</keyword>
<feature type="region of interest" description="Disordered" evidence="1">
    <location>
        <begin position="96"/>
        <end position="119"/>
    </location>
</feature>
<evidence type="ECO:0000256" key="1">
    <source>
        <dbReference type="SAM" id="MobiDB-lite"/>
    </source>
</evidence>
<reference evidence="2 3" key="1">
    <citation type="submission" date="2014-04" db="EMBL/GenBank/DDBJ databases">
        <authorList>
            <consortium name="DOE Joint Genome Institute"/>
            <person name="Kuo A."/>
            <person name="Gay G."/>
            <person name="Dore J."/>
            <person name="Kohler A."/>
            <person name="Nagy L.G."/>
            <person name="Floudas D."/>
            <person name="Copeland A."/>
            <person name="Barry K.W."/>
            <person name="Cichocki N."/>
            <person name="Veneault-Fourrey C."/>
            <person name="LaButti K."/>
            <person name="Lindquist E.A."/>
            <person name="Lipzen A."/>
            <person name="Lundell T."/>
            <person name="Morin E."/>
            <person name="Murat C."/>
            <person name="Sun H."/>
            <person name="Tunlid A."/>
            <person name="Henrissat B."/>
            <person name="Grigoriev I.V."/>
            <person name="Hibbett D.S."/>
            <person name="Martin F."/>
            <person name="Nordberg H.P."/>
            <person name="Cantor M.N."/>
            <person name="Hua S.X."/>
        </authorList>
    </citation>
    <scope>NUCLEOTIDE SEQUENCE [LARGE SCALE GENOMIC DNA]</scope>
    <source>
        <strain evidence="3">h7</strain>
    </source>
</reference>
<reference evidence="3" key="2">
    <citation type="submission" date="2015-01" db="EMBL/GenBank/DDBJ databases">
        <title>Evolutionary Origins and Diversification of the Mycorrhizal Mutualists.</title>
        <authorList>
            <consortium name="DOE Joint Genome Institute"/>
            <consortium name="Mycorrhizal Genomics Consortium"/>
            <person name="Kohler A."/>
            <person name="Kuo A."/>
            <person name="Nagy L.G."/>
            <person name="Floudas D."/>
            <person name="Copeland A."/>
            <person name="Barry K.W."/>
            <person name="Cichocki N."/>
            <person name="Veneault-Fourrey C."/>
            <person name="LaButti K."/>
            <person name="Lindquist E.A."/>
            <person name="Lipzen A."/>
            <person name="Lundell T."/>
            <person name="Morin E."/>
            <person name="Murat C."/>
            <person name="Riley R."/>
            <person name="Ohm R."/>
            <person name="Sun H."/>
            <person name="Tunlid A."/>
            <person name="Henrissat B."/>
            <person name="Grigoriev I.V."/>
            <person name="Hibbett D.S."/>
            <person name="Martin F."/>
        </authorList>
    </citation>
    <scope>NUCLEOTIDE SEQUENCE [LARGE SCALE GENOMIC DNA]</scope>
    <source>
        <strain evidence="3">h7</strain>
    </source>
</reference>
<evidence type="ECO:0000313" key="2">
    <source>
        <dbReference type="EMBL" id="KIM47794.1"/>
    </source>
</evidence>
<dbReference type="OrthoDB" id="3258408at2759"/>
<dbReference type="EMBL" id="KN831769">
    <property type="protein sequence ID" value="KIM47794.1"/>
    <property type="molecule type" value="Genomic_DNA"/>
</dbReference>
<sequence>MSFQHFRLGENPLHQPIPASQPQAAGSSVSTTKQPYGSGDTDDGYTLIFRDLNEFQTWRTHEEEHNCVEFVKGDTHGSKADPPRFKDHTKLVCARHSRSGRKKYVKKHPDRVRKVPSRKLDGQGCQASISYKTYFDTEEVRACYISQHSHEIGLANLPFTRRGRKAAVQQEKERGRNRSVTTTDQDQQIASSSNPPAAIGAPQPPNQHGVTSFTSAVSMLAPLPGQTYPNPQPYGFQPGMHAYSTSAQPQTHPQERWDNMATLFQTVREHARSFEYPPASVAALETVLIRLYLESPMGLSPQQTMGSLIQNGLRNQPTAGQTGSSHQNLNGTGNDGASATNAGDGS</sequence>